<feature type="compositionally biased region" description="Low complexity" evidence="2">
    <location>
        <begin position="1185"/>
        <end position="1201"/>
    </location>
</feature>
<gene>
    <name evidence="6" type="ORF">WJX74_010940</name>
</gene>
<organism evidence="6 7">
    <name type="scientific">Apatococcus lobatus</name>
    <dbReference type="NCBI Taxonomy" id="904363"/>
    <lineage>
        <taxon>Eukaryota</taxon>
        <taxon>Viridiplantae</taxon>
        <taxon>Chlorophyta</taxon>
        <taxon>core chlorophytes</taxon>
        <taxon>Trebouxiophyceae</taxon>
        <taxon>Chlorellales</taxon>
        <taxon>Chlorellaceae</taxon>
        <taxon>Apatococcus</taxon>
    </lineage>
</organism>
<keyword evidence="1 3" id="KW-0732">Signal</keyword>
<evidence type="ECO:0000259" key="4">
    <source>
        <dbReference type="Pfam" id="PF07250"/>
    </source>
</evidence>
<dbReference type="InterPro" id="IPR011043">
    <property type="entry name" value="Gal_Oxase/kelch_b-propeller"/>
</dbReference>
<dbReference type="Pfam" id="PF07250">
    <property type="entry name" value="Glyoxal_oxid_N"/>
    <property type="match status" value="1"/>
</dbReference>
<feature type="region of interest" description="Disordered" evidence="2">
    <location>
        <begin position="1686"/>
        <end position="1807"/>
    </location>
</feature>
<reference evidence="6 7" key="1">
    <citation type="journal article" date="2024" name="Nat. Commun.">
        <title>Phylogenomics reveals the evolutionary origins of lichenization in chlorophyte algae.</title>
        <authorList>
            <person name="Puginier C."/>
            <person name="Libourel C."/>
            <person name="Otte J."/>
            <person name="Skaloud P."/>
            <person name="Haon M."/>
            <person name="Grisel S."/>
            <person name="Petersen M."/>
            <person name="Berrin J.G."/>
            <person name="Delaux P.M."/>
            <person name="Dal Grande F."/>
            <person name="Keller J."/>
        </authorList>
    </citation>
    <scope>NUCLEOTIDE SEQUENCE [LARGE SCALE GENOMIC DNA]</scope>
    <source>
        <strain evidence="6 7">SAG 2145</strain>
    </source>
</reference>
<evidence type="ECO:0000313" key="7">
    <source>
        <dbReference type="Proteomes" id="UP001438707"/>
    </source>
</evidence>
<feature type="region of interest" description="Disordered" evidence="2">
    <location>
        <begin position="1093"/>
        <end position="1125"/>
    </location>
</feature>
<feature type="compositionally biased region" description="Polar residues" evidence="2">
    <location>
        <begin position="1540"/>
        <end position="1554"/>
    </location>
</feature>
<evidence type="ECO:0000313" key="6">
    <source>
        <dbReference type="EMBL" id="KAK9834799.1"/>
    </source>
</evidence>
<dbReference type="PANTHER" id="PTHR32208:SF21">
    <property type="entry name" value="LOW QUALITY PROTEIN: ALDEHYDE OXIDASE GLOX-LIKE"/>
    <property type="match status" value="1"/>
</dbReference>
<name>A0AAW1RLY6_9CHLO</name>
<proteinExistence type="predicted"/>
<feature type="compositionally biased region" description="Polar residues" evidence="2">
    <location>
        <begin position="1788"/>
        <end position="1807"/>
    </location>
</feature>
<feature type="compositionally biased region" description="Low complexity" evidence="2">
    <location>
        <begin position="1333"/>
        <end position="1360"/>
    </location>
</feature>
<feature type="region of interest" description="Disordered" evidence="2">
    <location>
        <begin position="915"/>
        <end position="943"/>
    </location>
</feature>
<feature type="signal peptide" evidence="3">
    <location>
        <begin position="1"/>
        <end position="22"/>
    </location>
</feature>
<sequence length="1807" mass="189209">MGTGPAIFLSLYAFVDLQMGDCTVLPDGTVFCCNGAGVGTAGGAPGSGNSANPTTAGHLYNPAAAAGNRWSVVADSLIARLYHSIAILTQNGEVMVTGSETTVEYRVQIWTPPYLLNGAARPVIVSAPGLIAPGAQIPIRWSGVDTIDRVVLSKMPGVTHSTHMDFRQLVLACTPVAAGANAGTTTCTAPPDFTIATPGQYLLFILRNGVPSVGQYVQVTSGPPPLPAGTYVISNVGNANCNRKILSVGGDCNGNIPDTWTNDDGSGRQVFRLTLPSAGSNSYTIQTTNGRPGCTNPFLGSTTCAAGNNPTLQTADDGSGRQRWAIIPVAGTAGQYYLVNRGRSGTCGAYAGVPACATNNFQIAFGRGDDGTGLQRWTLTSTTAVAPLGPANVPPPLPSGTYTLQNVGRAAGGAACRSFASVSGDCGAVYIDGWYTQDGSGHQIFNLQLVPSGYNSYTITATQGRPGCANPFFSMQASTHNDCIYVVGAVELINVCMHVSSAIMHELIESCTYSTYPDLWNRDDGSGNQRFSLVPVAGAAGQYNIIGAGRYACGGYLGLPNCANGGGLVQFATADDGTGLQRWTITRQAPPAAAVATQPVADGTYQLLVAAGRQNCEQYLTGPACGNALTAPQLVATGGATTIWRVALVPGTANQYTIASTNRAGCTTYVSGSACAANTNQITFAAADDGTGLQRWTLTASTNYVGVYDVINVARAAGGCNQYLSVPGCGSTFTDLYNIDDGSGHQQFRFVHHFRRVAQRPTCLKSSHSKYSAPNCFLLSYRKTRKPKSSLPTPAAILFITTDVHNHRGQLAQPEIRSEYCTGVLGQLDLHRADQHVETQEGQLGLASLQRGEKRAVLESPSDSLARSSKRAKPGLGDADDSPDLSEGRGCRHFSPSRRLDCKATDADFAMPAMPALPSKPSHVAGLSQQHSNSSAWTQNRSDGLKRSSSIYRVYSNAFAEGSNSTSSLRSGSFAASNLPSQGSWTRMNSVTQLRPASSQLPENRSVPLQAASAIAAAAAGVEQEGGVGVHRPIKSSPPEVPGPSELRGRRHFHDPLLAQAELIAARLLPPGATAEEWQACVEKLLVSMKRRDAPEGAQAPGRAPGPIEWQHSSTSPQTEGLHARHAHQIDAVRQQSSMAETAGAAHAAMPLAGRYPAAWNPPLSKPQLSGPATMFRGPSTAMDSPHQNLQQASQQSALPHHLQKQASIARRPSTCLETVHSGLEMRPLHPGERQMQLLQQLAAAGVADPLLLQQVAAALLAAQSGQPLRMGGHTMASSTFPKHHQPTARSAWGPPPFLGPAGFPAGVHHPQMGTHPFAGNGPHWPQALQASHPAPTAAQLQQAAAAAPASHSHQHPLSSGSDRRTHSYDGAPLPNTPAGSVTLLQPLPSALRSVSGQEFSMTGASPTRHSPTIHTVAVPTGALPEPCNPFQSAVHQPLPPVSGSESSLGDRISRRLHSHSESVLQSDLAGSSNPLPTCKSEVVSGPSELQVNPQLQAPAALQVGISISMQSPPAVVQSAPTSVKPWATQAPTARAEKSSPPSTATEQAPTSCSPGPATSGAGLGTAQSFPSAFLPEQASVTPMTSLQRKVKYIVPPAQSFQEAAARDIPRSSGHQHMDLEEAAARPLPRSISDVVEGARKQRGRLPLLSQASAPEQYPAVGPLLPESCRPVTSDKLREAAEMLMALKPNSPGNNSGSNRAGSRHASSETCTDSSGSGSRKRAASHVQPGSQVKHPLAAVPVMKQTKRPKPRSPGKRPELSAARPRVFHTPHSPSKRSELLAARPRVSPNSKLQQLSQGALRSPSSE</sequence>
<protein>
    <recommendedName>
        <fullName evidence="8">Ricin B lectin domain-containing protein</fullName>
    </recommendedName>
</protein>
<dbReference type="InterPro" id="IPR037293">
    <property type="entry name" value="Gal_Oxidase_central_sf"/>
</dbReference>
<evidence type="ECO:0000256" key="2">
    <source>
        <dbReference type="SAM" id="MobiDB-lite"/>
    </source>
</evidence>
<feature type="region of interest" description="Disordered" evidence="2">
    <location>
        <begin position="1517"/>
        <end position="1569"/>
    </location>
</feature>
<feature type="compositionally biased region" description="Low complexity" evidence="2">
    <location>
        <begin position="963"/>
        <end position="973"/>
    </location>
</feature>
<dbReference type="CDD" id="cd00161">
    <property type="entry name" value="beta-trefoil_Ricin-like"/>
    <property type="match status" value="1"/>
</dbReference>
<feature type="compositionally biased region" description="Basic residues" evidence="2">
    <location>
        <begin position="1745"/>
        <end position="1755"/>
    </location>
</feature>
<feature type="chain" id="PRO_5043519881" description="Ricin B lectin domain-containing protein" evidence="3">
    <location>
        <begin position="23"/>
        <end position="1807"/>
    </location>
</feature>
<dbReference type="InterPro" id="IPR013783">
    <property type="entry name" value="Ig-like_fold"/>
</dbReference>
<feature type="region of interest" description="Disordered" evidence="2">
    <location>
        <begin position="1163"/>
        <end position="1210"/>
    </location>
</feature>
<comment type="caution">
    <text evidence="6">The sequence shown here is derived from an EMBL/GenBank/DDBJ whole genome shotgun (WGS) entry which is preliminary data.</text>
</comment>
<dbReference type="Pfam" id="PF09118">
    <property type="entry name" value="GO-like_E_set"/>
    <property type="match status" value="1"/>
</dbReference>
<keyword evidence="7" id="KW-1185">Reference proteome</keyword>
<feature type="domain" description="Galactose oxidase-like Early set" evidence="5">
    <location>
        <begin position="121"/>
        <end position="219"/>
    </location>
</feature>
<dbReference type="PANTHER" id="PTHR32208">
    <property type="entry name" value="SECRETED PROTEIN-RELATED"/>
    <property type="match status" value="1"/>
</dbReference>
<dbReference type="Gene3D" id="2.130.10.80">
    <property type="entry name" value="Galactose oxidase/kelch, beta-propeller"/>
    <property type="match status" value="1"/>
</dbReference>
<feature type="compositionally biased region" description="Polar residues" evidence="2">
    <location>
        <begin position="927"/>
        <end position="943"/>
    </location>
</feature>
<evidence type="ECO:0008006" key="8">
    <source>
        <dbReference type="Google" id="ProtNLM"/>
    </source>
</evidence>
<dbReference type="InterPro" id="IPR035992">
    <property type="entry name" value="Ricin_B-like_lectins"/>
</dbReference>
<evidence type="ECO:0000256" key="1">
    <source>
        <dbReference type="ARBA" id="ARBA00022729"/>
    </source>
</evidence>
<dbReference type="InterPro" id="IPR015202">
    <property type="entry name" value="GO-like_E_set"/>
</dbReference>
<feature type="domain" description="Glyoxal oxidase N-terminal" evidence="4">
    <location>
        <begin position="18"/>
        <end position="108"/>
    </location>
</feature>
<dbReference type="InterPro" id="IPR014756">
    <property type="entry name" value="Ig_E-set"/>
</dbReference>
<dbReference type="Proteomes" id="UP001438707">
    <property type="component" value="Unassembled WGS sequence"/>
</dbReference>
<dbReference type="CDD" id="cd02851">
    <property type="entry name" value="E_set_GO_C"/>
    <property type="match status" value="1"/>
</dbReference>
<evidence type="ECO:0000256" key="3">
    <source>
        <dbReference type="SAM" id="SignalP"/>
    </source>
</evidence>
<feature type="region of interest" description="Disordered" evidence="2">
    <location>
        <begin position="1300"/>
        <end position="1381"/>
    </location>
</feature>
<evidence type="ECO:0000259" key="5">
    <source>
        <dbReference type="Pfam" id="PF09118"/>
    </source>
</evidence>
<feature type="region of interest" description="Disordered" evidence="2">
    <location>
        <begin position="962"/>
        <end position="982"/>
    </location>
</feature>
<dbReference type="InterPro" id="IPR009880">
    <property type="entry name" value="Glyoxal_oxidase_N"/>
</dbReference>
<dbReference type="SUPFAM" id="SSF50370">
    <property type="entry name" value="Ricin B-like lectins"/>
    <property type="match status" value="1"/>
</dbReference>
<dbReference type="SUPFAM" id="SSF50965">
    <property type="entry name" value="Galactose oxidase, central domain"/>
    <property type="match status" value="1"/>
</dbReference>
<dbReference type="EMBL" id="JALJOS010000009">
    <property type="protein sequence ID" value="KAK9834799.1"/>
    <property type="molecule type" value="Genomic_DNA"/>
</dbReference>
<dbReference type="Gene3D" id="2.80.10.50">
    <property type="match status" value="1"/>
</dbReference>
<dbReference type="SUPFAM" id="SSF81296">
    <property type="entry name" value="E set domains"/>
    <property type="match status" value="1"/>
</dbReference>
<feature type="compositionally biased region" description="Low complexity" evidence="2">
    <location>
        <begin position="1689"/>
        <end position="1701"/>
    </location>
</feature>
<feature type="region of interest" description="Disordered" evidence="2">
    <location>
        <begin position="839"/>
        <end position="897"/>
    </location>
</feature>
<accession>A0AAW1RLY6</accession>
<dbReference type="Gene3D" id="2.60.40.10">
    <property type="entry name" value="Immunoglobulins"/>
    <property type="match status" value="1"/>
</dbReference>